<sequence length="489" mass="52971">PTTTSALNNAQPSSTRAAATITIHHPSGTTTTSVGPNYYHSTSATTKSGGAGAPVKSPSLDSSATLTSLSPSSSTALQRYADPCEYPSTTICIKILLNTKASFRFIFLLFFLKQDERFRDAFCYCQHPFYGGTKNNSSYHYNLKNKNSVPPGTTPVLFMFPFPSYDEHFPITVQVTSSFDDWQRDTPLMTKNEQESRFETEILVDLEKLPEVYQRESDSNVTRSGAGAESDAAGGELNPGAKLRRKLIYKFVLDGQQWVTDAARSKAALEVAEEIMVVKETVAVAAVSQSTIRDGAIDTSSPVGELSTAANSVAGTAAAIIAETARQIRKRSLSTSMISIEAENNECERDEDYGVTILQGEPVTVSTTATTSLTFFGDHRSAAIKRSMIMTRTSADTMFHNDDLSAREAAAPFTAFSDLSDDSPAHDLPHSVAILFSNSLTFSFGSKSTHLPAMNYGDPSRDFMIQTSLPMTALSILVPRLPSMTTLAL</sequence>
<dbReference type="OrthoDB" id="5873279at2759"/>
<proteinExistence type="predicted"/>
<keyword evidence="3" id="KW-1185">Reference proteome</keyword>
<reference evidence="2" key="1">
    <citation type="journal article" date="2020" name="Fungal Divers.">
        <title>Resolving the Mortierellaceae phylogeny through synthesis of multi-gene phylogenetics and phylogenomics.</title>
        <authorList>
            <person name="Vandepol N."/>
            <person name="Liber J."/>
            <person name="Desiro A."/>
            <person name="Na H."/>
            <person name="Kennedy M."/>
            <person name="Barry K."/>
            <person name="Grigoriev I.V."/>
            <person name="Miller A.N."/>
            <person name="O'Donnell K."/>
            <person name="Stajich J.E."/>
            <person name="Bonito G."/>
        </authorList>
    </citation>
    <scope>NUCLEOTIDE SEQUENCE</scope>
    <source>
        <strain evidence="2">NRRL 6426</strain>
    </source>
</reference>
<feature type="compositionally biased region" description="Low complexity" evidence="1">
    <location>
        <begin position="57"/>
        <end position="67"/>
    </location>
</feature>
<dbReference type="AlphaFoldDB" id="A0A9P5RTW3"/>
<feature type="region of interest" description="Disordered" evidence="1">
    <location>
        <begin position="45"/>
        <end position="67"/>
    </location>
</feature>
<feature type="compositionally biased region" description="Low complexity" evidence="1">
    <location>
        <begin position="224"/>
        <end position="236"/>
    </location>
</feature>
<gene>
    <name evidence="2" type="ORF">BG015_010528</name>
</gene>
<accession>A0A9P5RTW3</accession>
<evidence type="ECO:0000256" key="1">
    <source>
        <dbReference type="SAM" id="MobiDB-lite"/>
    </source>
</evidence>
<dbReference type="EMBL" id="JAAAUQ010000758">
    <property type="protein sequence ID" value="KAF9147770.1"/>
    <property type="molecule type" value="Genomic_DNA"/>
</dbReference>
<name>A0A9P5RTW3_9FUNG</name>
<evidence type="ECO:0000313" key="2">
    <source>
        <dbReference type="EMBL" id="KAF9147770.1"/>
    </source>
</evidence>
<dbReference type="Gene3D" id="2.60.40.10">
    <property type="entry name" value="Immunoglobulins"/>
    <property type="match status" value="1"/>
</dbReference>
<organism evidence="2 3">
    <name type="scientific">Linnemannia schmuckeri</name>
    <dbReference type="NCBI Taxonomy" id="64567"/>
    <lineage>
        <taxon>Eukaryota</taxon>
        <taxon>Fungi</taxon>
        <taxon>Fungi incertae sedis</taxon>
        <taxon>Mucoromycota</taxon>
        <taxon>Mortierellomycotina</taxon>
        <taxon>Mortierellomycetes</taxon>
        <taxon>Mortierellales</taxon>
        <taxon>Mortierellaceae</taxon>
        <taxon>Linnemannia</taxon>
    </lineage>
</organism>
<feature type="non-terminal residue" evidence="2">
    <location>
        <position position="1"/>
    </location>
</feature>
<feature type="region of interest" description="Disordered" evidence="1">
    <location>
        <begin position="215"/>
        <end position="237"/>
    </location>
</feature>
<protein>
    <submittedName>
        <fullName evidence="2">Uncharacterized protein</fullName>
    </submittedName>
</protein>
<evidence type="ECO:0000313" key="3">
    <source>
        <dbReference type="Proteomes" id="UP000748756"/>
    </source>
</evidence>
<dbReference type="Proteomes" id="UP000748756">
    <property type="component" value="Unassembled WGS sequence"/>
</dbReference>
<dbReference type="InterPro" id="IPR013783">
    <property type="entry name" value="Ig-like_fold"/>
</dbReference>
<comment type="caution">
    <text evidence="2">The sequence shown here is derived from an EMBL/GenBank/DDBJ whole genome shotgun (WGS) entry which is preliminary data.</text>
</comment>